<proteinExistence type="predicted"/>
<dbReference type="AlphaFoldDB" id="A0A0A9HGR4"/>
<evidence type="ECO:0000313" key="1">
    <source>
        <dbReference type="EMBL" id="JAE36370.1"/>
    </source>
</evidence>
<organism evidence="1">
    <name type="scientific">Arundo donax</name>
    <name type="common">Giant reed</name>
    <name type="synonym">Donax arundinaceus</name>
    <dbReference type="NCBI Taxonomy" id="35708"/>
    <lineage>
        <taxon>Eukaryota</taxon>
        <taxon>Viridiplantae</taxon>
        <taxon>Streptophyta</taxon>
        <taxon>Embryophyta</taxon>
        <taxon>Tracheophyta</taxon>
        <taxon>Spermatophyta</taxon>
        <taxon>Magnoliopsida</taxon>
        <taxon>Liliopsida</taxon>
        <taxon>Poales</taxon>
        <taxon>Poaceae</taxon>
        <taxon>PACMAD clade</taxon>
        <taxon>Arundinoideae</taxon>
        <taxon>Arundineae</taxon>
        <taxon>Arundo</taxon>
    </lineage>
</organism>
<sequence>MQLSSLLFTLPTYKISRFFRAL</sequence>
<reference evidence="1" key="1">
    <citation type="submission" date="2014-09" db="EMBL/GenBank/DDBJ databases">
        <authorList>
            <person name="Magalhaes I.L.F."/>
            <person name="Oliveira U."/>
            <person name="Santos F.R."/>
            <person name="Vidigal T.H.D.A."/>
            <person name="Brescovit A.D."/>
            <person name="Santos A.J."/>
        </authorList>
    </citation>
    <scope>NUCLEOTIDE SEQUENCE</scope>
    <source>
        <tissue evidence="1">Shoot tissue taken approximately 20 cm above the soil surface</tissue>
    </source>
</reference>
<protein>
    <submittedName>
        <fullName evidence="1">Uncharacterized protein</fullName>
    </submittedName>
</protein>
<name>A0A0A9HGR4_ARUDO</name>
<accession>A0A0A9HGR4</accession>
<dbReference type="EMBL" id="GBRH01161526">
    <property type="protein sequence ID" value="JAE36370.1"/>
    <property type="molecule type" value="Transcribed_RNA"/>
</dbReference>
<reference evidence="1" key="2">
    <citation type="journal article" date="2015" name="Data Brief">
        <title>Shoot transcriptome of the giant reed, Arundo donax.</title>
        <authorList>
            <person name="Barrero R.A."/>
            <person name="Guerrero F.D."/>
            <person name="Moolhuijzen P."/>
            <person name="Goolsby J.A."/>
            <person name="Tidwell J."/>
            <person name="Bellgard S.E."/>
            <person name="Bellgard M.I."/>
        </authorList>
    </citation>
    <scope>NUCLEOTIDE SEQUENCE</scope>
    <source>
        <tissue evidence="1">Shoot tissue taken approximately 20 cm above the soil surface</tissue>
    </source>
</reference>